<reference evidence="8" key="1">
    <citation type="submission" date="2020-05" db="UniProtKB">
        <authorList>
            <consortium name="EnsemblMetazoa"/>
        </authorList>
    </citation>
    <scope>IDENTIFICATION</scope>
    <source>
        <strain evidence="8">Aabys</strain>
    </source>
</reference>
<keyword evidence="4" id="KW-0378">Hydrolase</keyword>
<dbReference type="PANTHER" id="PTHR46042:SF1">
    <property type="entry name" value="DIPHTHINE METHYLTRANSFERASE"/>
    <property type="match status" value="1"/>
</dbReference>
<dbReference type="OrthoDB" id="10057854at2759"/>
<dbReference type="InterPro" id="IPR015943">
    <property type="entry name" value="WD40/YVTN_repeat-like_dom_sf"/>
</dbReference>
<evidence type="ECO:0000313" key="8">
    <source>
        <dbReference type="EnsemblMetazoa" id="MDOA000807-PC"/>
    </source>
</evidence>
<keyword evidence="3" id="KW-0677">Repeat</keyword>
<evidence type="ECO:0000256" key="4">
    <source>
        <dbReference type="ARBA" id="ARBA00022801"/>
    </source>
</evidence>
<dbReference type="EC" id="3.1.1.97" evidence="6"/>
<dbReference type="RefSeq" id="XP_011295791.2">
    <property type="nucleotide sequence ID" value="XM_011297489.3"/>
</dbReference>
<comment type="pathway">
    <text evidence="1">Protein modification; peptidyl-diphthamide biosynthesis.</text>
</comment>
<dbReference type="eggNOG" id="KOG0280">
    <property type="taxonomic scope" value="Eukaryota"/>
</dbReference>
<evidence type="ECO:0000256" key="7">
    <source>
        <dbReference type="ARBA" id="ARBA00047551"/>
    </source>
</evidence>
<dbReference type="InterPro" id="IPR001680">
    <property type="entry name" value="WD40_rpt"/>
</dbReference>
<name>A0A1I8M3A6_MUSDO</name>
<evidence type="ECO:0000256" key="3">
    <source>
        <dbReference type="ARBA" id="ARBA00022737"/>
    </source>
</evidence>
<evidence type="ECO:0000256" key="5">
    <source>
        <dbReference type="ARBA" id="ARBA00038092"/>
    </source>
</evidence>
<evidence type="ECO:0000256" key="2">
    <source>
        <dbReference type="ARBA" id="ARBA00022574"/>
    </source>
</evidence>
<dbReference type="Gene3D" id="2.130.10.10">
    <property type="entry name" value="YVTN repeat-like/Quinoprotein amine dehydrogenase"/>
    <property type="match status" value="1"/>
</dbReference>
<keyword evidence="2" id="KW-0853">WD repeat</keyword>
<dbReference type="InterPro" id="IPR052415">
    <property type="entry name" value="Diphthine_MTase"/>
</dbReference>
<dbReference type="VEuPathDB" id="VectorBase:MDOMA2_007884"/>
<dbReference type="AlphaFoldDB" id="A0A1I8M3A6"/>
<evidence type="ECO:0000256" key="6">
    <source>
        <dbReference type="ARBA" id="ARBA00039131"/>
    </source>
</evidence>
<accession>A0A1I8M3A6</accession>
<dbReference type="SUPFAM" id="SSF50978">
    <property type="entry name" value="WD40 repeat-like"/>
    <property type="match status" value="1"/>
</dbReference>
<dbReference type="SMART" id="SM00320">
    <property type="entry name" value="WD40"/>
    <property type="match status" value="3"/>
</dbReference>
<dbReference type="GO" id="GO:0005737">
    <property type="term" value="C:cytoplasm"/>
    <property type="evidence" value="ECO:0007669"/>
    <property type="project" value="TreeGrafter"/>
</dbReference>
<protein>
    <recommendedName>
        <fullName evidence="6">methylated diphthine methylhydrolase</fullName>
        <ecNumber evidence="6">3.1.1.97</ecNumber>
    </recommendedName>
</protein>
<sequence length="366" mass="42275">MKNYCIYRVFSPLTHNLMKMLNIELIHNIDTEYSADSVEWCPHKNFRDIFACGTYQLEENKEGEEEKPCQRKGRIYLYEFEKHTKSLKELQRIETAAILDMKWINCNDNELPILATATALGKVELFQLEDAELKLIDSIHLKSDDDNILALSLDWKQGSGENNENQILVSDSKGNISLLNRTNERNMEILKTWHAHNFEAWICAFDRWDQNRVYTGGDDTFLNAYDLRTESRILLNKSHAAGVTCLLSHPVREHVLLTGSYDEHLRTFDTRAMRVPLSEINLQGGIWRIKSDPREHNLMLCACMYHNFSIVHLADLNAPTLMGEFGEHKSICYGADWDLNFDEGDDGLNMATCSFYDHKLCVSRVS</sequence>
<dbReference type="PANTHER" id="PTHR46042">
    <property type="entry name" value="DIPHTHINE METHYLTRANSFERASE"/>
    <property type="match status" value="1"/>
</dbReference>
<dbReference type="InterPro" id="IPR036322">
    <property type="entry name" value="WD40_repeat_dom_sf"/>
</dbReference>
<evidence type="ECO:0000256" key="1">
    <source>
        <dbReference type="ARBA" id="ARBA00005156"/>
    </source>
</evidence>
<comment type="catalytic activity">
    <reaction evidence="7">
        <text>diphthine methyl ester-[translation elongation factor 2] + H2O = diphthine-[translation elongation factor 2] + methanol + H(+)</text>
        <dbReference type="Rhea" id="RHEA:42656"/>
        <dbReference type="Rhea" id="RHEA-COMP:10172"/>
        <dbReference type="Rhea" id="RHEA-COMP:10173"/>
        <dbReference type="ChEBI" id="CHEBI:15377"/>
        <dbReference type="ChEBI" id="CHEBI:15378"/>
        <dbReference type="ChEBI" id="CHEBI:17790"/>
        <dbReference type="ChEBI" id="CHEBI:79005"/>
        <dbReference type="ChEBI" id="CHEBI:82696"/>
        <dbReference type="EC" id="3.1.1.97"/>
    </reaction>
</comment>
<dbReference type="VEuPathDB" id="VectorBase:MDOA000807"/>
<dbReference type="GO" id="GO:0017183">
    <property type="term" value="P:protein histidyl modification to diphthamide"/>
    <property type="evidence" value="ECO:0007669"/>
    <property type="project" value="TreeGrafter"/>
</dbReference>
<proteinExistence type="inferred from homology"/>
<comment type="similarity">
    <text evidence="5">Belongs to the DPH7 family.</text>
</comment>
<organism evidence="8">
    <name type="scientific">Musca domestica</name>
    <name type="common">House fly</name>
    <dbReference type="NCBI Taxonomy" id="7370"/>
    <lineage>
        <taxon>Eukaryota</taxon>
        <taxon>Metazoa</taxon>
        <taxon>Ecdysozoa</taxon>
        <taxon>Arthropoda</taxon>
        <taxon>Hexapoda</taxon>
        <taxon>Insecta</taxon>
        <taxon>Pterygota</taxon>
        <taxon>Neoptera</taxon>
        <taxon>Endopterygota</taxon>
        <taxon>Diptera</taxon>
        <taxon>Brachycera</taxon>
        <taxon>Muscomorpha</taxon>
        <taxon>Muscoidea</taxon>
        <taxon>Muscidae</taxon>
        <taxon>Musca</taxon>
    </lineage>
</organism>
<gene>
    <name evidence="8" type="primary">101896551</name>
</gene>
<dbReference type="EnsemblMetazoa" id="MDOA000807-RC">
    <property type="protein sequence ID" value="MDOA000807-PC"/>
    <property type="gene ID" value="MDOA000807"/>
</dbReference>
<dbReference type="GO" id="GO:0061685">
    <property type="term" value="F:diphthine methylesterase activity"/>
    <property type="evidence" value="ECO:0007669"/>
    <property type="project" value="UniProtKB-EC"/>
</dbReference>